<accession>A0A9Y0WSL7</accession>
<evidence type="ECO:0000256" key="3">
    <source>
        <dbReference type="ARBA" id="ARBA00022679"/>
    </source>
</evidence>
<dbReference type="InterPro" id="IPR043502">
    <property type="entry name" value="DNA/RNA_pol_sf"/>
</dbReference>
<protein>
    <recommendedName>
        <fullName evidence="7">RNA-directed RNA polymerase</fullName>
        <ecNumber evidence="7">2.7.7.48</ecNumber>
    </recommendedName>
</protein>
<comment type="catalytic activity">
    <reaction evidence="6 7">
        <text>RNA(n) + a ribonucleoside 5'-triphosphate = RNA(n+1) + diphosphate</text>
        <dbReference type="Rhea" id="RHEA:21248"/>
        <dbReference type="Rhea" id="RHEA-COMP:14527"/>
        <dbReference type="Rhea" id="RHEA-COMP:17342"/>
        <dbReference type="ChEBI" id="CHEBI:33019"/>
        <dbReference type="ChEBI" id="CHEBI:61557"/>
        <dbReference type="ChEBI" id="CHEBI:140395"/>
        <dbReference type="EC" id="2.7.7.48"/>
    </reaction>
</comment>
<dbReference type="Pfam" id="PF02123">
    <property type="entry name" value="RdRP_4"/>
    <property type="match status" value="1"/>
</dbReference>
<proteinExistence type="inferred from homology"/>
<evidence type="ECO:0000313" key="8">
    <source>
        <dbReference type="EMBL" id="CAI9858973.1"/>
    </source>
</evidence>
<comment type="similarity">
    <text evidence="1">Belongs to the totiviridae RNA-directed RNA polymerase family.</text>
</comment>
<evidence type="ECO:0000256" key="4">
    <source>
        <dbReference type="ARBA" id="ARBA00022695"/>
    </source>
</evidence>
<keyword evidence="4 7" id="KW-0548">Nucleotidyltransferase</keyword>
<gene>
    <name evidence="8" type="primary">RdRp</name>
</gene>
<name>A0A9Y0WSL7_9VIRU</name>
<dbReference type="GO" id="GO:0006351">
    <property type="term" value="P:DNA-templated transcription"/>
    <property type="evidence" value="ECO:0007669"/>
    <property type="project" value="InterPro"/>
</dbReference>
<dbReference type="GO" id="GO:0000166">
    <property type="term" value="F:nucleotide binding"/>
    <property type="evidence" value="ECO:0007669"/>
    <property type="project" value="UniProtKB-KW"/>
</dbReference>
<dbReference type="EC" id="2.7.7.48" evidence="7"/>
<reference evidence="8" key="1">
    <citation type="submission" date="2023-05" db="EMBL/GenBank/DDBJ databases">
        <authorList>
            <consortium name="IHU-MI Genome"/>
        </authorList>
    </citation>
    <scope>NUCLEOTIDE SEQUENCE</scope>
</reference>
<evidence type="ECO:0000256" key="7">
    <source>
        <dbReference type="RuleBase" id="RU364050"/>
    </source>
</evidence>
<keyword evidence="5 7" id="KW-0547">Nucleotide-binding</keyword>
<dbReference type="GO" id="GO:0003968">
    <property type="term" value="F:RNA-directed RNA polymerase activity"/>
    <property type="evidence" value="ECO:0007669"/>
    <property type="project" value="UniProtKB-KW"/>
</dbReference>
<dbReference type="InterPro" id="IPR001795">
    <property type="entry name" value="RNA-dir_pol_luteovirus"/>
</dbReference>
<evidence type="ECO:0000256" key="2">
    <source>
        <dbReference type="ARBA" id="ARBA00022484"/>
    </source>
</evidence>
<evidence type="ECO:0000256" key="5">
    <source>
        <dbReference type="ARBA" id="ARBA00022741"/>
    </source>
</evidence>
<keyword evidence="2 7" id="KW-0696">RNA-directed RNA polymerase</keyword>
<sequence length="766" mass="87618">MLAVHYSQLYGERMVGLVVTHEGLDYAYADLKLVSRFTPSIMSTVGALLAGNARCGLTPENHRDFYSVKYEPRYKAPPTEVLLAAIESTAEWDVSQITQVHHLYVTWHELRVVFAHISRSTDYTSRYRAALAMQLIREAHSKGIRNRVSINTHLVYVAVAPLFAIRILAWVWDVTRNPRDYMATLKREGTYPKQLQTMFRDDLAQVYELQVLRNREFDHVDWEKEVEHRTEPTLAPLDGATVYKHACKIFMQARRAGAKQRKQSWDEYWDMRWSHMPVGSVVSQYAEDLALKKSLPRDARVKAAWFAANVNRDQSYWLTRQPEIYASTSTKYEWGKVRALYGCDVTSFIHSDFAMGDCEDMLPPNFPVGSRANEAYVRNIIEKFNDGVPFCYDFDDFNSQHSSRNMEQVLKAWYAVFGADLTPDQQKSMEWTIAAMGHQYVRYNELDRLVKINGTLLSGWRLTSFMNTVLNRVYLIEAGIGEHAIYSLHNGDDVFATMPTVYDAVRVVRRGELLGVRAQLSKMNIGTIGEFLRVDNRAKVKTSAQYLSRAIATATHGRVESAPANDFRELVRSHDARAKAMIDRGAVKSHVDMIHSRLIHFSTSLFNQDSRVVRMMREADSLQGGFTNSRELRAERIIRKTTESQEITDNAFKPILPGIHDYVRWMVRKIKIPFEGSYVSNVFHKAVDALIRRKIRYEIVVETDQMMGLYLKIKGAWKRSAFVVPISQARSLGFVAVKQMDGLPNTPLRIAQGAPDPIAMLAALLS</sequence>
<dbReference type="EMBL" id="OX637976">
    <property type="protein sequence ID" value="CAI9858973.1"/>
    <property type="molecule type" value="Genomic_RNA"/>
</dbReference>
<keyword evidence="7" id="KW-0693">Viral RNA replication</keyword>
<dbReference type="SUPFAM" id="SSF56672">
    <property type="entry name" value="DNA/RNA polymerases"/>
    <property type="match status" value="1"/>
</dbReference>
<keyword evidence="3 7" id="KW-0808">Transferase</keyword>
<evidence type="ECO:0000256" key="6">
    <source>
        <dbReference type="ARBA" id="ARBA00048744"/>
    </source>
</evidence>
<dbReference type="GO" id="GO:0003723">
    <property type="term" value="F:RNA binding"/>
    <property type="evidence" value="ECO:0007669"/>
    <property type="project" value="InterPro"/>
</dbReference>
<evidence type="ECO:0000256" key="1">
    <source>
        <dbReference type="ARBA" id="ARBA00010455"/>
    </source>
</evidence>
<organism evidence="8">
    <name type="scientific">Malassezia globosa associated totivirus 1</name>
    <dbReference type="NCBI Taxonomy" id="3048756"/>
    <lineage>
        <taxon>Viruses</taxon>
        <taxon>Riboviria</taxon>
        <taxon>Orthornavirae</taxon>
        <taxon>Duplornaviricota</taxon>
        <taxon>Chrymotiviricetes</taxon>
        <taxon>Ghabrivirales</taxon>
        <taxon>Alphatotivirineae</taxon>
        <taxon>Orthototiviridae</taxon>
        <taxon>Totivirus</taxon>
    </lineage>
</organism>